<accession>A0A1J1IPQ7</accession>
<dbReference type="PANTHER" id="PTHR15000">
    <property type="entry name" value="ERYTHROID DIFFERENTIATION-RELATED FACTOR 1"/>
    <property type="match status" value="1"/>
</dbReference>
<gene>
    <name evidence="4" type="ORF">CLUMA_CG015066</name>
</gene>
<evidence type="ECO:0000313" key="5">
    <source>
        <dbReference type="Proteomes" id="UP000183832"/>
    </source>
</evidence>
<evidence type="ECO:0000256" key="1">
    <source>
        <dbReference type="SAM" id="MobiDB-lite"/>
    </source>
</evidence>
<organism evidence="4 5">
    <name type="scientific">Clunio marinus</name>
    <dbReference type="NCBI Taxonomy" id="568069"/>
    <lineage>
        <taxon>Eukaryota</taxon>
        <taxon>Metazoa</taxon>
        <taxon>Ecdysozoa</taxon>
        <taxon>Arthropoda</taxon>
        <taxon>Hexapoda</taxon>
        <taxon>Insecta</taxon>
        <taxon>Pterygota</taxon>
        <taxon>Neoptera</taxon>
        <taxon>Endopterygota</taxon>
        <taxon>Diptera</taxon>
        <taxon>Nematocera</taxon>
        <taxon>Chironomoidea</taxon>
        <taxon>Chironomidae</taxon>
        <taxon>Clunio</taxon>
    </lineage>
</organism>
<feature type="region of interest" description="Disordered" evidence="1">
    <location>
        <begin position="551"/>
        <end position="611"/>
    </location>
</feature>
<feature type="domain" description="EDRF1 N-terminal" evidence="3">
    <location>
        <begin position="13"/>
        <end position="181"/>
    </location>
</feature>
<dbReference type="OrthoDB" id="419432at2759"/>
<dbReference type="GO" id="GO:0045893">
    <property type="term" value="P:positive regulation of DNA-templated transcription"/>
    <property type="evidence" value="ECO:0007669"/>
    <property type="project" value="TreeGrafter"/>
</dbReference>
<feature type="domain" description="EDRF1 TPR repeats region" evidence="2">
    <location>
        <begin position="769"/>
        <end position="1129"/>
    </location>
</feature>
<reference evidence="4 5" key="1">
    <citation type="submission" date="2015-04" db="EMBL/GenBank/DDBJ databases">
        <authorList>
            <person name="Syromyatnikov M.Y."/>
            <person name="Popov V.N."/>
        </authorList>
    </citation>
    <scope>NUCLEOTIDE SEQUENCE [LARGE SCALE GENOMIC DNA]</scope>
</reference>
<feature type="domain" description="EDRF1 N-terminal" evidence="3">
    <location>
        <begin position="209"/>
        <end position="471"/>
    </location>
</feature>
<dbReference type="AlphaFoldDB" id="A0A1J1IPQ7"/>
<proteinExistence type="predicted"/>
<feature type="compositionally biased region" description="Basic and acidic residues" evidence="1">
    <location>
        <begin position="592"/>
        <end position="602"/>
    </location>
</feature>
<dbReference type="Proteomes" id="UP000183832">
    <property type="component" value="Unassembled WGS sequence"/>
</dbReference>
<keyword evidence="5" id="KW-1185">Reference proteome</keyword>
<evidence type="ECO:0000259" key="2">
    <source>
        <dbReference type="Pfam" id="PF23723"/>
    </source>
</evidence>
<evidence type="ECO:0000313" key="4">
    <source>
        <dbReference type="EMBL" id="CRL02229.1"/>
    </source>
</evidence>
<dbReference type="EMBL" id="CVRI01000057">
    <property type="protein sequence ID" value="CRL02229.1"/>
    <property type="molecule type" value="Genomic_DNA"/>
</dbReference>
<dbReference type="PANTHER" id="PTHR15000:SF1">
    <property type="entry name" value="ERYTHROID DIFFERENTIATION-RELATED FACTOR 1"/>
    <property type="match status" value="1"/>
</dbReference>
<dbReference type="Pfam" id="PF23723">
    <property type="entry name" value="TPR_EDRF1"/>
    <property type="match status" value="1"/>
</dbReference>
<dbReference type="STRING" id="568069.A0A1J1IPQ7"/>
<sequence length="1140" mass="132665">MDHQKEEKENDEEVKSACLIKFEASNPRQFSTLPAAVDLKRPPSNWLNGQIKLTPSLSTVYKFSSFRMAFDFWRELGDVDVISDSENIKNLLKIPYSDKNVLSYFVHRIGNTLLIDDFDLHKYLLWKTEEDWRWLRSFIYENVLSRLNETDRKPIPIQHKTREFLEQKNLLSKFLYYSIEDSKRPEEKKYVPMPLNQPLLPQPKREDVSDNQNHEYSRNVLWTFEDIRMLIGSDMPIFGNQSRPCISLKLRDMKKPINVLTGIDYWLDNLMCNVPEIFLCFHQDGIVQKYELLKTEDLPSLENSKFSPKVIRNVAQNILSFLKANATKSGHTYWLFKAKNDDVVKLYDLTTLQLLATTKDDENNESSEKERENDQNPFTIPVAMLLYTVARNMKYSNEKLTAKQAGNIKQLLDNCLKLLPKDKYPQIVTSSHYILSDIQIHAGMDPANPSTPFNEDEDDSDENLEEMYEEQLSDDELDIKDNGECYSAIQSIRDAMNDKISTNKSKLSSKPAPLTLGDLQERCELALENVISGLNCLQYFESESAIAREKQKEKEQIIHEEQNPKLANPDVAIPMGWSHKNGESSKKKKKSKKDEHHTEKETTQNSNEVQLDSKSLLMKGAPNVKTWNTHLKVLLFEKASLAYACLAEDSYNKQKFGQSLNFLQMSIMCQNLVSKYVAAMKTQKSCLFGRAGDCYFQISKNLNEAQKHQNDFIALENDVDREILKELEKEELVKNEFREPSANEEEMLEESCRCYEISLIGNKESKFELVRRLGNVYNELGVYLMQRSQVMYNARVEHENSENIKNEQNYQQIAKKSYDFLMKAVTLFQDAEDSINLIICNLNLGRFFRLSAHINIFQEDSTTKSLQIQKKMYQESFNSYHRALAILENRKSNPELWDMVTWELSTSTFNLAKQMQDYGVADKSTDELERDVVEMLMKALKLCDLETNNCRQVLYCFRAGLIHHRLGSFYHQSLRSITDETKKRTTLQLCRLNYEKSLNLLESLKEFKDYFQVQMERIALQELLAEDSSNVQQKIRNYQMALTYFIDTTKMLELLKDAKTIIDFEEITSLMELFEKRLQHILKTLTKLTMSGKKFDLKSDACKKMFACTLRTNQKLELQELVNHLLFVVGNVQNILKSGS</sequence>
<dbReference type="InterPro" id="IPR056583">
    <property type="entry name" value="EDRF1_TPR"/>
</dbReference>
<dbReference type="InterPro" id="IPR056582">
    <property type="entry name" value="EDRF1_N"/>
</dbReference>
<name>A0A1J1IPQ7_9DIPT</name>
<feature type="compositionally biased region" description="Basic and acidic residues" evidence="1">
    <location>
        <begin position="551"/>
        <end position="563"/>
    </location>
</feature>
<protein>
    <submittedName>
        <fullName evidence="4">CLUMA_CG015066, isoform A</fullName>
    </submittedName>
</protein>
<dbReference type="Pfam" id="PF23788">
    <property type="entry name" value="EDRF1_N"/>
    <property type="match status" value="2"/>
</dbReference>
<evidence type="ECO:0000259" key="3">
    <source>
        <dbReference type="Pfam" id="PF23788"/>
    </source>
</evidence>